<sequence>MRLPTPISNLSPNHSLGADSSGRHDIYITDPLIAVCPSADVPLGICVTIMVCMSFLLTFLQNLMLFAFFCPFVLVDGPHCFFGLLLYPSIAHVHSSVSWGTCM</sequence>
<evidence type="ECO:0000256" key="1">
    <source>
        <dbReference type="SAM" id="Phobius"/>
    </source>
</evidence>
<dbReference type="Proteomes" id="UP000249526">
    <property type="component" value="Unassembled WGS sequence"/>
</dbReference>
<organism evidence="2 3">
    <name type="scientific">Aspergillus piperis CBS 112811</name>
    <dbReference type="NCBI Taxonomy" id="1448313"/>
    <lineage>
        <taxon>Eukaryota</taxon>
        <taxon>Fungi</taxon>
        <taxon>Dikarya</taxon>
        <taxon>Ascomycota</taxon>
        <taxon>Pezizomycotina</taxon>
        <taxon>Eurotiomycetes</taxon>
        <taxon>Eurotiomycetidae</taxon>
        <taxon>Eurotiales</taxon>
        <taxon>Aspergillaceae</taxon>
        <taxon>Aspergillus</taxon>
        <taxon>Aspergillus subgen. Circumdati</taxon>
    </lineage>
</organism>
<reference evidence="2 3" key="1">
    <citation type="submission" date="2018-02" db="EMBL/GenBank/DDBJ databases">
        <title>The genomes of Aspergillus section Nigri reveals drivers in fungal speciation.</title>
        <authorList>
            <consortium name="DOE Joint Genome Institute"/>
            <person name="Vesth T.C."/>
            <person name="Nybo J."/>
            <person name="Theobald S."/>
            <person name="Brandl J."/>
            <person name="Frisvad J.C."/>
            <person name="Nielsen K.F."/>
            <person name="Lyhne E.K."/>
            <person name="Kogle M.E."/>
            <person name="Kuo A."/>
            <person name="Riley R."/>
            <person name="Clum A."/>
            <person name="Nolan M."/>
            <person name="Lipzen A."/>
            <person name="Salamov A."/>
            <person name="Henrissat B."/>
            <person name="Wiebenga A."/>
            <person name="De vries R.P."/>
            <person name="Grigoriev I.V."/>
            <person name="Mortensen U.H."/>
            <person name="Andersen M.R."/>
            <person name="Baker S.E."/>
        </authorList>
    </citation>
    <scope>NUCLEOTIDE SEQUENCE [LARGE SCALE GENOMIC DNA]</scope>
    <source>
        <strain evidence="2 3">CBS 112811</strain>
    </source>
</reference>
<dbReference type="EMBL" id="KZ825070">
    <property type="protein sequence ID" value="RAH55107.1"/>
    <property type="molecule type" value="Genomic_DNA"/>
</dbReference>
<keyword evidence="1" id="KW-0812">Transmembrane</keyword>
<keyword evidence="1" id="KW-1133">Transmembrane helix</keyword>
<dbReference type="RefSeq" id="XP_025513029.1">
    <property type="nucleotide sequence ID" value="XM_025660724.1"/>
</dbReference>
<proteinExistence type="predicted"/>
<evidence type="ECO:0000313" key="2">
    <source>
        <dbReference type="EMBL" id="RAH55107.1"/>
    </source>
</evidence>
<name>A0A8G1QYA9_9EURO</name>
<feature type="transmembrane region" description="Helical" evidence="1">
    <location>
        <begin position="41"/>
        <end position="60"/>
    </location>
</feature>
<evidence type="ECO:0000313" key="3">
    <source>
        <dbReference type="Proteomes" id="UP000249526"/>
    </source>
</evidence>
<keyword evidence="1" id="KW-0472">Membrane</keyword>
<gene>
    <name evidence="2" type="ORF">BO85DRAFT_452009</name>
</gene>
<dbReference type="AlphaFoldDB" id="A0A8G1QYA9"/>
<dbReference type="GeneID" id="37164126"/>
<keyword evidence="3" id="KW-1185">Reference proteome</keyword>
<feature type="transmembrane region" description="Helical" evidence="1">
    <location>
        <begin position="65"/>
        <end position="87"/>
    </location>
</feature>
<accession>A0A8G1QYA9</accession>
<protein>
    <submittedName>
        <fullName evidence="2">Uncharacterized protein</fullName>
    </submittedName>
</protein>